<dbReference type="InterPro" id="IPR012373">
    <property type="entry name" value="Ferrdict_sens_TM"/>
</dbReference>
<dbReference type="EMBL" id="CP107006">
    <property type="protein sequence ID" value="UYQ94460.1"/>
    <property type="molecule type" value="Genomic_DNA"/>
</dbReference>
<dbReference type="Proteomes" id="UP001162741">
    <property type="component" value="Chromosome"/>
</dbReference>
<dbReference type="InterPro" id="IPR032508">
    <property type="entry name" value="FecR_C"/>
</dbReference>
<gene>
    <name evidence="4" type="ORF">MKQ68_05070</name>
</gene>
<evidence type="ECO:0000259" key="3">
    <source>
        <dbReference type="Pfam" id="PF16344"/>
    </source>
</evidence>
<reference evidence="4" key="1">
    <citation type="submission" date="2022-10" db="EMBL/GenBank/DDBJ databases">
        <title>Chitinophaga sp. nov., isolated from soil.</title>
        <authorList>
            <person name="Jeon C.O."/>
        </authorList>
    </citation>
    <scope>NUCLEOTIDE SEQUENCE</scope>
    <source>
        <strain evidence="4">R8</strain>
    </source>
</reference>
<keyword evidence="1" id="KW-0472">Membrane</keyword>
<evidence type="ECO:0000313" key="4">
    <source>
        <dbReference type="EMBL" id="UYQ94460.1"/>
    </source>
</evidence>
<dbReference type="RefSeq" id="WP_264282342.1">
    <property type="nucleotide sequence ID" value="NZ_CP107006.1"/>
</dbReference>
<dbReference type="Gene3D" id="2.60.120.1440">
    <property type="match status" value="1"/>
</dbReference>
<feature type="domain" description="Protein FecR C-terminal" evidence="3">
    <location>
        <begin position="316"/>
        <end position="383"/>
    </location>
</feature>
<evidence type="ECO:0000313" key="5">
    <source>
        <dbReference type="Proteomes" id="UP001162741"/>
    </source>
</evidence>
<evidence type="ECO:0000256" key="1">
    <source>
        <dbReference type="SAM" id="Phobius"/>
    </source>
</evidence>
<protein>
    <submittedName>
        <fullName evidence="4">DUF4974 domain-containing protein</fullName>
    </submittedName>
</protein>
<feature type="domain" description="FecR protein" evidence="2">
    <location>
        <begin position="182"/>
        <end position="278"/>
    </location>
</feature>
<proteinExistence type="predicted"/>
<organism evidence="4 5">
    <name type="scientific">Chitinophaga horti</name>
    <dbReference type="NCBI Taxonomy" id="2920382"/>
    <lineage>
        <taxon>Bacteria</taxon>
        <taxon>Pseudomonadati</taxon>
        <taxon>Bacteroidota</taxon>
        <taxon>Chitinophagia</taxon>
        <taxon>Chitinophagales</taxon>
        <taxon>Chitinophagaceae</taxon>
        <taxon>Chitinophaga</taxon>
    </lineage>
</organism>
<dbReference type="PANTHER" id="PTHR30273">
    <property type="entry name" value="PERIPLASMIC SIGNAL SENSOR AND SIGMA FACTOR ACTIVATOR FECR-RELATED"/>
    <property type="match status" value="1"/>
</dbReference>
<sequence length="385" mass="42356">MLTENEEKVRMLLGRYYQGTIAGAEAAELAELLKDDRYDGIAEETLMAFSGEVLPWHDEQVALDRMVERLKDVTAGTAKPFWRRPLLRWTAAAAVLVLAATATYQFWPRPQAPAVAAARYANDVQPGSNRAVLTLDDGKQVVLDDAGNGQIAQQGQYIANIAPGRIAYTVNSTIPGPLKYNKLSTPKGGKFQLVLPDGTEVWLNANSSLYYETTLSGNERVVELRGEGYFKVAPHVLRPFIVKMPGGRKVEVLGTEFNASAYEEDEVITTTLVNGAVKADGTLLRPGQQARSGSNGVQLQQDADVTAAIAWKNGMFVFNDASIEDVMKQLDRWYDLEVVYEKGAVKERFNGTISREVPLSKVLELFELTGLVHFKINGKTITVNS</sequence>
<dbReference type="PANTHER" id="PTHR30273:SF2">
    <property type="entry name" value="PROTEIN FECR"/>
    <property type="match status" value="1"/>
</dbReference>
<dbReference type="Pfam" id="PF04773">
    <property type="entry name" value="FecR"/>
    <property type="match status" value="1"/>
</dbReference>
<dbReference type="InterPro" id="IPR006860">
    <property type="entry name" value="FecR"/>
</dbReference>
<keyword evidence="1" id="KW-0812">Transmembrane</keyword>
<name>A0ABY6J468_9BACT</name>
<keyword evidence="5" id="KW-1185">Reference proteome</keyword>
<feature type="transmembrane region" description="Helical" evidence="1">
    <location>
        <begin position="86"/>
        <end position="107"/>
    </location>
</feature>
<evidence type="ECO:0000259" key="2">
    <source>
        <dbReference type="Pfam" id="PF04773"/>
    </source>
</evidence>
<dbReference type="Gene3D" id="3.55.50.30">
    <property type="match status" value="1"/>
</dbReference>
<dbReference type="PIRSF" id="PIRSF018266">
    <property type="entry name" value="FecR"/>
    <property type="match status" value="1"/>
</dbReference>
<accession>A0ABY6J468</accession>
<dbReference type="Pfam" id="PF16344">
    <property type="entry name" value="FecR_C"/>
    <property type="match status" value="1"/>
</dbReference>
<keyword evidence="1" id="KW-1133">Transmembrane helix</keyword>